<evidence type="ECO:0000313" key="2">
    <source>
        <dbReference type="Proteomes" id="UP000799429"/>
    </source>
</evidence>
<comment type="caution">
    <text evidence="1">The sequence shown here is derived from an EMBL/GenBank/DDBJ whole genome shotgun (WGS) entry which is preliminary data.</text>
</comment>
<dbReference type="EMBL" id="MU006106">
    <property type="protein sequence ID" value="KAF2835805.1"/>
    <property type="molecule type" value="Genomic_DNA"/>
</dbReference>
<dbReference type="GO" id="GO:0034551">
    <property type="term" value="P:mitochondrial respiratory chain complex III assembly"/>
    <property type="evidence" value="ECO:0007669"/>
    <property type="project" value="TreeGrafter"/>
</dbReference>
<dbReference type="PANTHER" id="PTHR28250:SF1">
    <property type="entry name" value="CYTOCHROME B PRE-MRNA-PROCESSING PROTEIN 6"/>
    <property type="match status" value="1"/>
</dbReference>
<name>A0A9P4S5Z4_9PEZI</name>
<accession>A0A9P4S5Z4</accession>
<dbReference type="GO" id="GO:0043022">
    <property type="term" value="F:ribosome binding"/>
    <property type="evidence" value="ECO:0007669"/>
    <property type="project" value="InterPro"/>
</dbReference>
<dbReference type="InterPro" id="IPR037653">
    <property type="entry name" value="Cbp6"/>
</dbReference>
<organism evidence="1 2">
    <name type="scientific">Patellaria atrata CBS 101060</name>
    <dbReference type="NCBI Taxonomy" id="1346257"/>
    <lineage>
        <taxon>Eukaryota</taxon>
        <taxon>Fungi</taxon>
        <taxon>Dikarya</taxon>
        <taxon>Ascomycota</taxon>
        <taxon>Pezizomycotina</taxon>
        <taxon>Dothideomycetes</taxon>
        <taxon>Dothideomycetes incertae sedis</taxon>
        <taxon>Patellariales</taxon>
        <taxon>Patellariaceae</taxon>
        <taxon>Patellaria</taxon>
    </lineage>
</organism>
<dbReference type="Pfam" id="PF20180">
    <property type="entry name" value="UQCC2_CBP6"/>
    <property type="match status" value="1"/>
</dbReference>
<dbReference type="GO" id="GO:0061671">
    <property type="term" value="C:Cbp3p-Cbp6 complex"/>
    <property type="evidence" value="ECO:0007669"/>
    <property type="project" value="InterPro"/>
</dbReference>
<dbReference type="AlphaFoldDB" id="A0A9P4S5Z4"/>
<gene>
    <name evidence="1" type="ORF">M501DRAFT_1019411</name>
</gene>
<dbReference type="Proteomes" id="UP000799429">
    <property type="component" value="Unassembled WGS sequence"/>
</dbReference>
<proteinExistence type="predicted"/>
<reference evidence="1" key="1">
    <citation type="journal article" date="2020" name="Stud. Mycol.">
        <title>101 Dothideomycetes genomes: a test case for predicting lifestyles and emergence of pathogens.</title>
        <authorList>
            <person name="Haridas S."/>
            <person name="Albert R."/>
            <person name="Binder M."/>
            <person name="Bloem J."/>
            <person name="Labutti K."/>
            <person name="Salamov A."/>
            <person name="Andreopoulos B."/>
            <person name="Baker S."/>
            <person name="Barry K."/>
            <person name="Bills G."/>
            <person name="Bluhm B."/>
            <person name="Cannon C."/>
            <person name="Castanera R."/>
            <person name="Culley D."/>
            <person name="Daum C."/>
            <person name="Ezra D."/>
            <person name="Gonzalez J."/>
            <person name="Henrissat B."/>
            <person name="Kuo A."/>
            <person name="Liang C."/>
            <person name="Lipzen A."/>
            <person name="Lutzoni F."/>
            <person name="Magnuson J."/>
            <person name="Mondo S."/>
            <person name="Nolan M."/>
            <person name="Ohm R."/>
            <person name="Pangilinan J."/>
            <person name="Park H.-J."/>
            <person name="Ramirez L."/>
            <person name="Alfaro M."/>
            <person name="Sun H."/>
            <person name="Tritt A."/>
            <person name="Yoshinaga Y."/>
            <person name="Zwiers L.-H."/>
            <person name="Turgeon B."/>
            <person name="Goodwin S."/>
            <person name="Spatafora J."/>
            <person name="Crous P."/>
            <person name="Grigoriev I."/>
        </authorList>
    </citation>
    <scope>NUCLEOTIDE SEQUENCE</scope>
    <source>
        <strain evidence="1">CBS 101060</strain>
    </source>
</reference>
<keyword evidence="2" id="KW-1185">Reference proteome</keyword>
<dbReference type="PANTHER" id="PTHR28250">
    <property type="entry name" value="CYTOCHROME B PRE-MRNA-PROCESSING PROTEIN 6"/>
    <property type="match status" value="1"/>
</dbReference>
<evidence type="ECO:0000313" key="1">
    <source>
        <dbReference type="EMBL" id="KAF2835805.1"/>
    </source>
</evidence>
<sequence length="114" mass="13284">MSSQVARHYARLISQWPKDPLRPTVNLADTLKARANKTTRSPFIDEARELKNIKALYSLLGNRYSQKYPTTEAFFKPKSSPKHYENLIQELDQAPKRTSFGSWLNKWKGFIRLS</sequence>
<dbReference type="OrthoDB" id="2107880at2759"/>
<protein>
    <submittedName>
        <fullName evidence="1">Uncharacterized protein</fullName>
    </submittedName>
</protein>